<evidence type="ECO:0000256" key="4">
    <source>
        <dbReference type="ARBA" id="ARBA00022989"/>
    </source>
</evidence>
<dbReference type="FunFam" id="3.40.190.10:FF:000054">
    <property type="entry name" value="Glutamate receptor"/>
    <property type="match status" value="1"/>
</dbReference>
<dbReference type="EMBL" id="RXIC02000026">
    <property type="protein sequence ID" value="KAB1201751.1"/>
    <property type="molecule type" value="Genomic_DNA"/>
</dbReference>
<keyword evidence="3 12" id="KW-0812">Transmembrane</keyword>
<evidence type="ECO:0000256" key="5">
    <source>
        <dbReference type="ARBA" id="ARBA00023065"/>
    </source>
</evidence>
<keyword evidence="10" id="KW-0407">Ion channel</keyword>
<keyword evidence="2" id="KW-0813">Transport</keyword>
<dbReference type="GO" id="GO:0015276">
    <property type="term" value="F:ligand-gated monoatomic ion channel activity"/>
    <property type="evidence" value="ECO:0007669"/>
    <property type="project" value="InterPro"/>
</dbReference>
<evidence type="ECO:0000256" key="6">
    <source>
        <dbReference type="ARBA" id="ARBA00023136"/>
    </source>
</evidence>
<sequence length="283" mass="32322">MRIGGSDMFHGYCIEVFNAAVELLPYALLYKFIPYGDGHSNPLKTDLLYMISTGAFDAVVGDITITTNRTKIVDFTQPYIESGLVVVAPIQKLNSSAWAFLRPFTPMMWGVTGLFFLAVGVVVWILERRTNEEFRGYPRKQLVTIVWFSFSTLFFSHREKAFPRDSPLAIDMSTAILKLSENGELQKIHDKWLARKACSSEGAKHEVDRLPLKSFWGLFLICGLPCFLALLLYVIKIVRQYMSLSCRSQSARVQSFLSFVKEKEDDVNDEENEEEGQYGVRRR</sequence>
<keyword evidence="5" id="KW-0406">Ion transport</keyword>
<comment type="caution">
    <text evidence="14">The sequence shown here is derived from an EMBL/GenBank/DDBJ whole genome shotgun (WGS) entry which is preliminary data.</text>
</comment>
<keyword evidence="4 12" id="KW-1133">Transmembrane helix</keyword>
<feature type="transmembrane region" description="Helical" evidence="12">
    <location>
        <begin position="138"/>
        <end position="157"/>
    </location>
</feature>
<dbReference type="SUPFAM" id="SSF53850">
    <property type="entry name" value="Periplasmic binding protein-like II"/>
    <property type="match status" value="1"/>
</dbReference>
<dbReference type="AlphaFoldDB" id="A0A6A1UNA1"/>
<evidence type="ECO:0000256" key="9">
    <source>
        <dbReference type="ARBA" id="ARBA00023286"/>
    </source>
</evidence>
<evidence type="ECO:0000256" key="11">
    <source>
        <dbReference type="SAM" id="MobiDB-lite"/>
    </source>
</evidence>
<accession>A0A6A1UNA1</accession>
<feature type="compositionally biased region" description="Acidic residues" evidence="11">
    <location>
        <begin position="265"/>
        <end position="276"/>
    </location>
</feature>
<dbReference type="InterPro" id="IPR001320">
    <property type="entry name" value="Iontro_rcpt_C"/>
</dbReference>
<dbReference type="InterPro" id="IPR015683">
    <property type="entry name" value="Ionotropic_Glu_rcpt"/>
</dbReference>
<dbReference type="Pfam" id="PF00060">
    <property type="entry name" value="Lig_chan"/>
    <property type="match status" value="1"/>
</dbReference>
<gene>
    <name evidence="14" type="ORF">CJ030_MR8G008984</name>
</gene>
<comment type="subcellular location">
    <subcellularLocation>
        <location evidence="1">Membrane</location>
        <topology evidence="1">Multi-pass membrane protein</topology>
    </subcellularLocation>
</comment>
<feature type="transmembrane region" description="Helical" evidence="12">
    <location>
        <begin position="215"/>
        <end position="235"/>
    </location>
</feature>
<dbReference type="Gene3D" id="3.40.190.10">
    <property type="entry name" value="Periplasmic binding protein-like II"/>
    <property type="match status" value="2"/>
</dbReference>
<dbReference type="OrthoDB" id="5984008at2759"/>
<name>A0A6A1UNA1_9ROSI</name>
<evidence type="ECO:0000256" key="10">
    <source>
        <dbReference type="ARBA" id="ARBA00023303"/>
    </source>
</evidence>
<keyword evidence="6 12" id="KW-0472">Membrane</keyword>
<feature type="domain" description="Ionotropic glutamate receptor C-terminal" evidence="13">
    <location>
        <begin position="2"/>
        <end position="195"/>
    </location>
</feature>
<evidence type="ECO:0000256" key="2">
    <source>
        <dbReference type="ARBA" id="ARBA00022448"/>
    </source>
</evidence>
<organism evidence="14 15">
    <name type="scientific">Morella rubra</name>
    <name type="common">Chinese bayberry</name>
    <dbReference type="NCBI Taxonomy" id="262757"/>
    <lineage>
        <taxon>Eukaryota</taxon>
        <taxon>Viridiplantae</taxon>
        <taxon>Streptophyta</taxon>
        <taxon>Embryophyta</taxon>
        <taxon>Tracheophyta</taxon>
        <taxon>Spermatophyta</taxon>
        <taxon>Magnoliopsida</taxon>
        <taxon>eudicotyledons</taxon>
        <taxon>Gunneridae</taxon>
        <taxon>Pentapetalae</taxon>
        <taxon>rosids</taxon>
        <taxon>fabids</taxon>
        <taxon>Fagales</taxon>
        <taxon>Myricaceae</taxon>
        <taxon>Morella</taxon>
    </lineage>
</organism>
<keyword evidence="7 14" id="KW-0675">Receptor</keyword>
<feature type="transmembrane region" description="Helical" evidence="12">
    <location>
        <begin position="107"/>
        <end position="126"/>
    </location>
</feature>
<keyword evidence="9" id="KW-1071">Ligand-gated ion channel</keyword>
<keyword evidence="15" id="KW-1185">Reference proteome</keyword>
<dbReference type="Pfam" id="PF00497">
    <property type="entry name" value="SBP_bac_3"/>
    <property type="match status" value="1"/>
</dbReference>
<evidence type="ECO:0000313" key="14">
    <source>
        <dbReference type="EMBL" id="KAB1201751.1"/>
    </source>
</evidence>
<keyword evidence="8" id="KW-0325">Glycoprotein</keyword>
<evidence type="ECO:0000256" key="12">
    <source>
        <dbReference type="SAM" id="Phobius"/>
    </source>
</evidence>
<dbReference type="InterPro" id="IPR001638">
    <property type="entry name" value="Solute-binding_3/MltF_N"/>
</dbReference>
<evidence type="ECO:0000256" key="1">
    <source>
        <dbReference type="ARBA" id="ARBA00004141"/>
    </source>
</evidence>
<feature type="region of interest" description="Disordered" evidence="11">
    <location>
        <begin position="264"/>
        <end position="283"/>
    </location>
</feature>
<evidence type="ECO:0000256" key="3">
    <source>
        <dbReference type="ARBA" id="ARBA00022692"/>
    </source>
</evidence>
<dbReference type="SMART" id="SM00079">
    <property type="entry name" value="PBPe"/>
    <property type="match status" value="1"/>
</dbReference>
<evidence type="ECO:0000256" key="7">
    <source>
        <dbReference type="ARBA" id="ARBA00023170"/>
    </source>
</evidence>
<dbReference type="PANTHER" id="PTHR18966">
    <property type="entry name" value="IONOTROPIC GLUTAMATE RECEPTOR"/>
    <property type="match status" value="1"/>
</dbReference>
<evidence type="ECO:0000313" key="15">
    <source>
        <dbReference type="Proteomes" id="UP000516437"/>
    </source>
</evidence>
<dbReference type="Proteomes" id="UP000516437">
    <property type="component" value="Chromosome 8"/>
</dbReference>
<dbReference type="FunFam" id="3.40.190.10:FF:000039">
    <property type="entry name" value="Glutamate receptor"/>
    <property type="match status" value="1"/>
</dbReference>
<evidence type="ECO:0000259" key="13">
    <source>
        <dbReference type="SMART" id="SM00079"/>
    </source>
</evidence>
<dbReference type="GO" id="GO:0016020">
    <property type="term" value="C:membrane"/>
    <property type="evidence" value="ECO:0007669"/>
    <property type="project" value="UniProtKB-SubCell"/>
</dbReference>
<protein>
    <submittedName>
        <fullName evidence="14">Glutamate receptor 3.3</fullName>
    </submittedName>
</protein>
<reference evidence="14 15" key="1">
    <citation type="journal article" date="2019" name="Plant Biotechnol. J.">
        <title>The red bayberry genome and genetic basis of sex determination.</title>
        <authorList>
            <person name="Jia H.M."/>
            <person name="Jia H.J."/>
            <person name="Cai Q.L."/>
            <person name="Wang Y."/>
            <person name="Zhao H.B."/>
            <person name="Yang W.F."/>
            <person name="Wang G.Y."/>
            <person name="Li Y.H."/>
            <person name="Zhan D.L."/>
            <person name="Shen Y.T."/>
            <person name="Niu Q.F."/>
            <person name="Chang L."/>
            <person name="Qiu J."/>
            <person name="Zhao L."/>
            <person name="Xie H.B."/>
            <person name="Fu W.Y."/>
            <person name="Jin J."/>
            <person name="Li X.W."/>
            <person name="Jiao Y."/>
            <person name="Zhou C.C."/>
            <person name="Tu T."/>
            <person name="Chai C.Y."/>
            <person name="Gao J.L."/>
            <person name="Fan L.J."/>
            <person name="van de Weg E."/>
            <person name="Wang J.Y."/>
            <person name="Gao Z.S."/>
        </authorList>
    </citation>
    <scope>NUCLEOTIDE SEQUENCE [LARGE SCALE GENOMIC DNA]</scope>
    <source>
        <tissue evidence="14">Leaves</tissue>
    </source>
</reference>
<proteinExistence type="predicted"/>
<evidence type="ECO:0000256" key="8">
    <source>
        <dbReference type="ARBA" id="ARBA00023180"/>
    </source>
</evidence>